<keyword evidence="3" id="KW-1185">Reference proteome</keyword>
<protein>
    <submittedName>
        <fullName evidence="2">Uncharacterized protein</fullName>
    </submittedName>
</protein>
<reference evidence="2" key="1">
    <citation type="journal article" date="2023" name="G3 (Bethesda)">
        <title>A reference genome for the long-term kleptoplast-retaining sea slug Elysia crispata morphotype clarki.</title>
        <authorList>
            <person name="Eastman K.E."/>
            <person name="Pendleton A.L."/>
            <person name="Shaikh M.A."/>
            <person name="Suttiyut T."/>
            <person name="Ogas R."/>
            <person name="Tomko P."/>
            <person name="Gavelis G."/>
            <person name="Widhalm J.R."/>
            <person name="Wisecaver J.H."/>
        </authorList>
    </citation>
    <scope>NUCLEOTIDE SEQUENCE</scope>
    <source>
        <strain evidence="2">ECLA1</strain>
    </source>
</reference>
<evidence type="ECO:0000313" key="2">
    <source>
        <dbReference type="EMBL" id="KAK3771192.1"/>
    </source>
</evidence>
<evidence type="ECO:0000256" key="1">
    <source>
        <dbReference type="SAM" id="MobiDB-lite"/>
    </source>
</evidence>
<name>A0AAE0ZMF9_9GAST</name>
<dbReference type="AlphaFoldDB" id="A0AAE0ZMF9"/>
<dbReference type="EMBL" id="JAWDGP010003764">
    <property type="protein sequence ID" value="KAK3771192.1"/>
    <property type="molecule type" value="Genomic_DNA"/>
</dbReference>
<comment type="caution">
    <text evidence="2">The sequence shown here is derived from an EMBL/GenBank/DDBJ whole genome shotgun (WGS) entry which is preliminary data.</text>
</comment>
<accession>A0AAE0ZMF9</accession>
<feature type="region of interest" description="Disordered" evidence="1">
    <location>
        <begin position="1"/>
        <end position="63"/>
    </location>
</feature>
<evidence type="ECO:0000313" key="3">
    <source>
        <dbReference type="Proteomes" id="UP001283361"/>
    </source>
</evidence>
<proteinExistence type="predicted"/>
<organism evidence="2 3">
    <name type="scientific">Elysia crispata</name>
    <name type="common">lettuce slug</name>
    <dbReference type="NCBI Taxonomy" id="231223"/>
    <lineage>
        <taxon>Eukaryota</taxon>
        <taxon>Metazoa</taxon>
        <taxon>Spiralia</taxon>
        <taxon>Lophotrochozoa</taxon>
        <taxon>Mollusca</taxon>
        <taxon>Gastropoda</taxon>
        <taxon>Heterobranchia</taxon>
        <taxon>Euthyneura</taxon>
        <taxon>Panpulmonata</taxon>
        <taxon>Sacoglossa</taxon>
        <taxon>Placobranchoidea</taxon>
        <taxon>Plakobranchidae</taxon>
        <taxon>Elysia</taxon>
    </lineage>
</organism>
<sequence length="82" mass="8701">MRAHRHHNCDLTEPTSNPFDLTPPAPGPLSQQLRAARSSLPPLVTGPGPPSLVESQETPATSLEASRLEVCALLVESRVGPL</sequence>
<gene>
    <name evidence="2" type="ORF">RRG08_053339</name>
</gene>
<feature type="compositionally biased region" description="Polar residues" evidence="1">
    <location>
        <begin position="53"/>
        <end position="63"/>
    </location>
</feature>
<dbReference type="Proteomes" id="UP001283361">
    <property type="component" value="Unassembled WGS sequence"/>
</dbReference>